<evidence type="ECO:0000256" key="2">
    <source>
        <dbReference type="ARBA" id="ARBA00006617"/>
    </source>
</evidence>
<dbReference type="Gene3D" id="3.40.50.720">
    <property type="entry name" value="NAD(P)-binding Rossmann-like Domain"/>
    <property type="match status" value="1"/>
</dbReference>
<evidence type="ECO:0000256" key="3">
    <source>
        <dbReference type="ARBA" id="ARBA00022787"/>
    </source>
</evidence>
<dbReference type="Pfam" id="PF01370">
    <property type="entry name" value="Epimerase"/>
    <property type="match status" value="1"/>
</dbReference>
<sequence>MASAPTAVLFGSTGLLGQHLLPILLASDTYQAIHTISRRAPKTESPKLTAHVETDTSKWASTLASLSPTPSIVVSALGSTRVGAGSIENQWKIDHDLNIELAKAAHAAGVKSYLFVSSAGTRGWLGGNAPYSRMKQGVEAAVESMGFEQAIVMRPGVILGPREHEEHHPGGPLINMTIRGLGRIYQGWQDGLGQEAEVIGRAVVHAMMLAHEGKAPSKYWLLCQPDVVRLGRDEWKS</sequence>
<evidence type="ECO:0000256" key="4">
    <source>
        <dbReference type="ARBA" id="ARBA00022946"/>
    </source>
</evidence>
<dbReference type="EMBL" id="JAKJXP020000027">
    <property type="protein sequence ID" value="KAK7753566.1"/>
    <property type="molecule type" value="Genomic_DNA"/>
</dbReference>
<dbReference type="AlphaFoldDB" id="A0AAN9UTA9"/>
<evidence type="ECO:0000313" key="9">
    <source>
        <dbReference type="Proteomes" id="UP001320420"/>
    </source>
</evidence>
<keyword evidence="9" id="KW-1185">Reference proteome</keyword>
<dbReference type="PANTHER" id="PTHR14097">
    <property type="entry name" value="OXIDOREDUCTASE HTATIP2"/>
    <property type="match status" value="1"/>
</dbReference>
<evidence type="ECO:0000313" key="8">
    <source>
        <dbReference type="EMBL" id="KAK7753566.1"/>
    </source>
</evidence>
<dbReference type="SUPFAM" id="SSF51735">
    <property type="entry name" value="NAD(P)-binding Rossmann-fold domains"/>
    <property type="match status" value="1"/>
</dbReference>
<dbReference type="Proteomes" id="UP001320420">
    <property type="component" value="Unassembled WGS sequence"/>
</dbReference>
<comment type="caution">
    <text evidence="8">The sequence shown here is derived from an EMBL/GenBank/DDBJ whole genome shotgun (WGS) entry which is preliminary data.</text>
</comment>
<keyword evidence="5" id="KW-0496">Mitochondrion</keyword>
<dbReference type="PANTHER" id="PTHR14097:SF7">
    <property type="entry name" value="OXIDOREDUCTASE HTATIP2"/>
    <property type="match status" value="1"/>
</dbReference>
<organism evidence="8 9">
    <name type="scientific">Diatrype stigma</name>
    <dbReference type="NCBI Taxonomy" id="117547"/>
    <lineage>
        <taxon>Eukaryota</taxon>
        <taxon>Fungi</taxon>
        <taxon>Dikarya</taxon>
        <taxon>Ascomycota</taxon>
        <taxon>Pezizomycotina</taxon>
        <taxon>Sordariomycetes</taxon>
        <taxon>Xylariomycetidae</taxon>
        <taxon>Xylariales</taxon>
        <taxon>Diatrypaceae</taxon>
        <taxon>Diatrype</taxon>
    </lineage>
</organism>
<comment type="subcellular location">
    <subcellularLocation>
        <location evidence="1">Mitochondrion outer membrane</location>
        <topology evidence="1">Peripheral membrane protein</topology>
    </subcellularLocation>
</comment>
<protein>
    <recommendedName>
        <fullName evidence="7">NAD-dependent epimerase/dehydratase domain-containing protein</fullName>
    </recommendedName>
</protein>
<dbReference type="InterPro" id="IPR036291">
    <property type="entry name" value="NAD(P)-bd_dom_sf"/>
</dbReference>
<evidence type="ECO:0000256" key="6">
    <source>
        <dbReference type="ARBA" id="ARBA00023136"/>
    </source>
</evidence>
<keyword evidence="6" id="KW-0472">Membrane</keyword>
<evidence type="ECO:0000259" key="7">
    <source>
        <dbReference type="Pfam" id="PF01370"/>
    </source>
</evidence>
<reference evidence="8 9" key="1">
    <citation type="submission" date="2024-02" db="EMBL/GenBank/DDBJ databases">
        <title>De novo assembly and annotation of 12 fungi associated with fruit tree decline syndrome in Ontario, Canada.</title>
        <authorList>
            <person name="Sulman M."/>
            <person name="Ellouze W."/>
            <person name="Ilyukhin E."/>
        </authorList>
    </citation>
    <scope>NUCLEOTIDE SEQUENCE [LARGE SCALE GENOMIC DNA]</scope>
    <source>
        <strain evidence="8 9">M11/M66-122</strain>
    </source>
</reference>
<dbReference type="FunFam" id="3.40.50.720:FF:000366">
    <property type="entry name" value="Protein FMP52, mitochondrial"/>
    <property type="match status" value="1"/>
</dbReference>
<feature type="domain" description="NAD-dependent epimerase/dehydratase" evidence="7">
    <location>
        <begin position="8"/>
        <end position="171"/>
    </location>
</feature>
<evidence type="ECO:0000256" key="1">
    <source>
        <dbReference type="ARBA" id="ARBA00004450"/>
    </source>
</evidence>
<dbReference type="GO" id="GO:0051170">
    <property type="term" value="P:import into nucleus"/>
    <property type="evidence" value="ECO:0007669"/>
    <property type="project" value="TreeGrafter"/>
</dbReference>
<dbReference type="InterPro" id="IPR001509">
    <property type="entry name" value="Epimerase_deHydtase"/>
</dbReference>
<gene>
    <name evidence="8" type="ORF">SLS62_004424</name>
</gene>
<keyword evidence="3" id="KW-1000">Mitochondrion outer membrane</keyword>
<keyword evidence="4" id="KW-0809">Transit peptide</keyword>
<dbReference type="GO" id="GO:0005741">
    <property type="term" value="C:mitochondrial outer membrane"/>
    <property type="evidence" value="ECO:0007669"/>
    <property type="project" value="UniProtKB-SubCell"/>
</dbReference>
<comment type="similarity">
    <text evidence="2">Belongs to the FMP52 family.</text>
</comment>
<evidence type="ECO:0000256" key="5">
    <source>
        <dbReference type="ARBA" id="ARBA00023128"/>
    </source>
</evidence>
<proteinExistence type="inferred from homology"/>
<accession>A0AAN9UTA9</accession>
<name>A0AAN9UTA9_9PEZI</name>